<evidence type="ECO:0000256" key="2">
    <source>
        <dbReference type="SAM" id="SignalP"/>
    </source>
</evidence>
<evidence type="ECO:0000313" key="3">
    <source>
        <dbReference type="EMBL" id="GAV04531.1"/>
    </source>
</evidence>
<keyword evidence="4" id="KW-1185">Reference proteome</keyword>
<protein>
    <recommendedName>
        <fullName evidence="5">Secreted protein</fullName>
    </recommendedName>
</protein>
<sequence length="67" mass="7207">MFRSALVLFVYGIVTHWTKDQTTDVSDPPSYSTLTITLRPSNAPPSGPPRAAAATWSVHHAAAEKNA</sequence>
<evidence type="ECO:0000256" key="1">
    <source>
        <dbReference type="SAM" id="MobiDB-lite"/>
    </source>
</evidence>
<dbReference type="AlphaFoldDB" id="A0A1D1VU47"/>
<dbReference type="Proteomes" id="UP000186922">
    <property type="component" value="Unassembled WGS sequence"/>
</dbReference>
<feature type="chain" id="PRO_5008898854" description="Secreted protein" evidence="2">
    <location>
        <begin position="21"/>
        <end position="67"/>
    </location>
</feature>
<proteinExistence type="predicted"/>
<dbReference type="EMBL" id="BDGG01000011">
    <property type="protein sequence ID" value="GAV04531.1"/>
    <property type="molecule type" value="Genomic_DNA"/>
</dbReference>
<gene>
    <name evidence="3" type="primary">RvY_14799-1</name>
    <name evidence="3" type="synonym">RvY_14799.1</name>
    <name evidence="3" type="ORF">RvY_14799</name>
</gene>
<feature type="compositionally biased region" description="Low complexity" evidence="1">
    <location>
        <begin position="49"/>
        <end position="58"/>
    </location>
</feature>
<name>A0A1D1VU47_RAMVA</name>
<comment type="caution">
    <text evidence="3">The sequence shown here is derived from an EMBL/GenBank/DDBJ whole genome shotgun (WGS) entry which is preliminary data.</text>
</comment>
<reference evidence="3 4" key="1">
    <citation type="journal article" date="2016" name="Nat. Commun.">
        <title>Extremotolerant tardigrade genome and improved radiotolerance of human cultured cells by tardigrade-unique protein.</title>
        <authorList>
            <person name="Hashimoto T."/>
            <person name="Horikawa D.D."/>
            <person name="Saito Y."/>
            <person name="Kuwahara H."/>
            <person name="Kozuka-Hata H."/>
            <person name="Shin-I T."/>
            <person name="Minakuchi Y."/>
            <person name="Ohishi K."/>
            <person name="Motoyama A."/>
            <person name="Aizu T."/>
            <person name="Enomoto A."/>
            <person name="Kondo K."/>
            <person name="Tanaka S."/>
            <person name="Hara Y."/>
            <person name="Koshikawa S."/>
            <person name="Sagara H."/>
            <person name="Miura T."/>
            <person name="Yokobori S."/>
            <person name="Miyagawa K."/>
            <person name="Suzuki Y."/>
            <person name="Kubo T."/>
            <person name="Oyama M."/>
            <person name="Kohara Y."/>
            <person name="Fujiyama A."/>
            <person name="Arakawa K."/>
            <person name="Katayama T."/>
            <person name="Toyoda A."/>
            <person name="Kunieda T."/>
        </authorList>
    </citation>
    <scope>NUCLEOTIDE SEQUENCE [LARGE SCALE GENOMIC DNA]</scope>
    <source>
        <strain evidence="3 4">YOKOZUNA-1</strain>
    </source>
</reference>
<accession>A0A1D1VU47</accession>
<evidence type="ECO:0008006" key="5">
    <source>
        <dbReference type="Google" id="ProtNLM"/>
    </source>
</evidence>
<evidence type="ECO:0000313" key="4">
    <source>
        <dbReference type="Proteomes" id="UP000186922"/>
    </source>
</evidence>
<organism evidence="3 4">
    <name type="scientific">Ramazzottius varieornatus</name>
    <name type="common">Water bear</name>
    <name type="synonym">Tardigrade</name>
    <dbReference type="NCBI Taxonomy" id="947166"/>
    <lineage>
        <taxon>Eukaryota</taxon>
        <taxon>Metazoa</taxon>
        <taxon>Ecdysozoa</taxon>
        <taxon>Tardigrada</taxon>
        <taxon>Eutardigrada</taxon>
        <taxon>Parachela</taxon>
        <taxon>Hypsibioidea</taxon>
        <taxon>Ramazzottiidae</taxon>
        <taxon>Ramazzottius</taxon>
    </lineage>
</organism>
<keyword evidence="2" id="KW-0732">Signal</keyword>
<feature type="region of interest" description="Disordered" evidence="1">
    <location>
        <begin position="39"/>
        <end position="58"/>
    </location>
</feature>
<feature type="signal peptide" evidence="2">
    <location>
        <begin position="1"/>
        <end position="20"/>
    </location>
</feature>